<dbReference type="GO" id="GO:0005739">
    <property type="term" value="C:mitochondrion"/>
    <property type="evidence" value="ECO:0007669"/>
    <property type="project" value="UniProtKB-SubCell"/>
</dbReference>
<dbReference type="InterPro" id="IPR052482">
    <property type="entry name" value="mtLSU_mL37"/>
</dbReference>
<dbReference type="GO" id="GO:0006412">
    <property type="term" value="P:translation"/>
    <property type="evidence" value="ECO:0007669"/>
    <property type="project" value="InterPro"/>
</dbReference>
<evidence type="ECO:0000256" key="1">
    <source>
        <dbReference type="ARBA" id="ARBA00004173"/>
    </source>
</evidence>
<evidence type="ECO:0000256" key="6">
    <source>
        <dbReference type="ARBA" id="ARBA00037985"/>
    </source>
</evidence>
<evidence type="ECO:0000256" key="5">
    <source>
        <dbReference type="ARBA" id="ARBA00023274"/>
    </source>
</evidence>
<feature type="region of interest" description="Disordered" evidence="9">
    <location>
        <begin position="23"/>
        <end position="67"/>
    </location>
</feature>
<dbReference type="GO" id="GO:0005840">
    <property type="term" value="C:ribosome"/>
    <property type="evidence" value="ECO:0007669"/>
    <property type="project" value="UniProtKB-KW"/>
</dbReference>
<feature type="compositionally biased region" description="Pro residues" evidence="9">
    <location>
        <begin position="174"/>
        <end position="183"/>
    </location>
</feature>
<dbReference type="GO" id="GO:1990904">
    <property type="term" value="C:ribonucleoprotein complex"/>
    <property type="evidence" value="ECO:0007669"/>
    <property type="project" value="UniProtKB-KW"/>
</dbReference>
<keyword evidence="3" id="KW-0689">Ribosomal protein</keyword>
<organism evidence="10 11">
    <name type="scientific">Amazona collaria</name>
    <name type="common">yellow-billed parrot</name>
    <dbReference type="NCBI Taxonomy" id="241587"/>
    <lineage>
        <taxon>Eukaryota</taxon>
        <taxon>Metazoa</taxon>
        <taxon>Chordata</taxon>
        <taxon>Craniata</taxon>
        <taxon>Vertebrata</taxon>
        <taxon>Euteleostomi</taxon>
        <taxon>Archelosauria</taxon>
        <taxon>Archosauria</taxon>
        <taxon>Dinosauria</taxon>
        <taxon>Saurischia</taxon>
        <taxon>Theropoda</taxon>
        <taxon>Coelurosauria</taxon>
        <taxon>Aves</taxon>
        <taxon>Neognathae</taxon>
        <taxon>Neoaves</taxon>
        <taxon>Telluraves</taxon>
        <taxon>Australaves</taxon>
        <taxon>Psittaciformes</taxon>
        <taxon>Psittacidae</taxon>
        <taxon>Amazona</taxon>
    </lineage>
</organism>
<keyword evidence="5" id="KW-0687">Ribonucleoprotein</keyword>
<dbReference type="PANTHER" id="PTHR15889:SF2">
    <property type="entry name" value="LARGE RIBOSOMAL SUBUNIT PROTEIN ML37"/>
    <property type="match status" value="1"/>
</dbReference>
<feature type="region of interest" description="Disordered" evidence="9">
    <location>
        <begin position="79"/>
        <end position="145"/>
    </location>
</feature>
<sequence length="579" mass="64885">MEPRTPGSEVAMFTELQARTVRAQGLGSRLRSPRTALPGAPAHGTHRPHTPPAKGPSLKYPPAQEKEVPLPTPCLTNMAPALHPPPRPALYRPSLTVGHPSAIGLRSRQSPRGRNPPAALRPCRARQDGGSRALRRRRGSGGMAAAGPMALRRAAAKGSGTLALTRGVLTRAGPPRPRGPLPRTPWTTRGPPPDVLAQAVERLPVREQVELDTITYAGRQHFMPGLARPQFPPWDRGWHDPWHCRGPRYEDMPLRKDRSCFVCHQKVRMLEGVRQAQWLTKTKLVQGLPPSVQSIIDNPAHQLEDHEEGVKRAVWHARLWNTTETAPEREHYCPVLFEDLMHICRLMSAKYPSLAKRMLARNYRIAATWERESVLFQVRGQNGILMNSVAPIPPVASKEEVLATEENVLETFHPISPTIDLQEVIVYRELNDTGFKEGYPYSHPHTVFFVESANNYPQRFRPEQLRAKMLMFAFGNALAKARVLYGNDPKVLEQPVVVQSIGTDGQLFQFMVFQLNTTDLVSNDGIKNMVWIDSDQNLYENALCVPEVKKRVVLKPAGIYGFQPDTFKKFLALYLHGTV</sequence>
<evidence type="ECO:0000256" key="4">
    <source>
        <dbReference type="ARBA" id="ARBA00023128"/>
    </source>
</evidence>
<accession>A0A8B9FQ18</accession>
<evidence type="ECO:0000256" key="7">
    <source>
        <dbReference type="ARBA" id="ARBA00039442"/>
    </source>
</evidence>
<evidence type="ECO:0000256" key="8">
    <source>
        <dbReference type="ARBA" id="ARBA00041617"/>
    </source>
</evidence>
<dbReference type="Pfam" id="PF07147">
    <property type="entry name" value="PDCD9"/>
    <property type="match status" value="1"/>
</dbReference>
<keyword evidence="4" id="KW-0496">Mitochondrion</keyword>
<proteinExistence type="inferred from homology"/>
<keyword evidence="2" id="KW-0809">Transit peptide</keyword>
<dbReference type="GO" id="GO:0003735">
    <property type="term" value="F:structural constituent of ribosome"/>
    <property type="evidence" value="ECO:0007669"/>
    <property type="project" value="InterPro"/>
</dbReference>
<name>A0A8B9FQ18_9PSIT</name>
<dbReference type="AlphaFoldDB" id="A0A8B9FQ18"/>
<evidence type="ECO:0000256" key="2">
    <source>
        <dbReference type="ARBA" id="ARBA00022946"/>
    </source>
</evidence>
<evidence type="ECO:0000313" key="11">
    <source>
        <dbReference type="Proteomes" id="UP000694522"/>
    </source>
</evidence>
<dbReference type="InterPro" id="IPR010793">
    <property type="entry name" value="Ribosomal_mL37/mL65"/>
</dbReference>
<evidence type="ECO:0000256" key="3">
    <source>
        <dbReference type="ARBA" id="ARBA00022980"/>
    </source>
</evidence>
<dbReference type="PANTHER" id="PTHR15889">
    <property type="entry name" value="MITOCHONDRIAL RIBOSOMAL PROTEIN L37"/>
    <property type="match status" value="1"/>
</dbReference>
<protein>
    <recommendedName>
        <fullName evidence="7">Large ribosomal subunit protein mL37</fullName>
    </recommendedName>
    <alternativeName>
        <fullName evidence="8">39S ribosomal protein L37, mitochondrial</fullName>
    </alternativeName>
</protein>
<dbReference type="Proteomes" id="UP000694522">
    <property type="component" value="Unplaced"/>
</dbReference>
<evidence type="ECO:0000256" key="9">
    <source>
        <dbReference type="SAM" id="MobiDB-lite"/>
    </source>
</evidence>
<reference evidence="10" key="2">
    <citation type="submission" date="2025-09" db="UniProtKB">
        <authorList>
            <consortium name="Ensembl"/>
        </authorList>
    </citation>
    <scope>IDENTIFICATION</scope>
</reference>
<keyword evidence="11" id="KW-1185">Reference proteome</keyword>
<comment type="subcellular location">
    <subcellularLocation>
        <location evidence="1">Mitochondrion</location>
    </subcellularLocation>
</comment>
<evidence type="ECO:0000313" key="10">
    <source>
        <dbReference type="Ensembl" id="ENSACOP00000010655.1"/>
    </source>
</evidence>
<feature type="region of interest" description="Disordered" evidence="9">
    <location>
        <begin position="169"/>
        <end position="192"/>
    </location>
</feature>
<reference evidence="10" key="1">
    <citation type="submission" date="2025-08" db="UniProtKB">
        <authorList>
            <consortium name="Ensembl"/>
        </authorList>
    </citation>
    <scope>IDENTIFICATION</scope>
</reference>
<dbReference type="Ensembl" id="ENSACOT00000011027.1">
    <property type="protein sequence ID" value="ENSACOP00000010655.1"/>
    <property type="gene ID" value="ENSACOG00000007402.1"/>
</dbReference>
<comment type="similarity">
    <text evidence="6">Belongs to the mitochondrion-specific ribosomal protein mL37 family.</text>
</comment>